<sequence length="50" mass="6202">MKAINPTMEIHSYTHRYDRLSTKFEEDLFWQRNICTDCTLMFIYTRIVRI</sequence>
<protein>
    <submittedName>
        <fullName evidence="1">Uncharacterized protein</fullName>
    </submittedName>
</protein>
<dbReference type="EMBL" id="KQ417120">
    <property type="protein sequence ID" value="KOF93616.1"/>
    <property type="molecule type" value="Genomic_DNA"/>
</dbReference>
<reference evidence="1" key="1">
    <citation type="submission" date="2015-07" db="EMBL/GenBank/DDBJ databases">
        <title>MeaNS - Measles Nucleotide Surveillance Program.</title>
        <authorList>
            <person name="Tran T."/>
            <person name="Druce J."/>
        </authorList>
    </citation>
    <scope>NUCLEOTIDE SEQUENCE</scope>
    <source>
        <strain evidence="1">UCB-OBI-ISO-001</strain>
        <tissue evidence="1">Gonad</tissue>
    </source>
</reference>
<organism evidence="1">
    <name type="scientific">Octopus bimaculoides</name>
    <name type="common">California two-spotted octopus</name>
    <dbReference type="NCBI Taxonomy" id="37653"/>
    <lineage>
        <taxon>Eukaryota</taxon>
        <taxon>Metazoa</taxon>
        <taxon>Spiralia</taxon>
        <taxon>Lophotrochozoa</taxon>
        <taxon>Mollusca</taxon>
        <taxon>Cephalopoda</taxon>
        <taxon>Coleoidea</taxon>
        <taxon>Octopodiformes</taxon>
        <taxon>Octopoda</taxon>
        <taxon>Incirrata</taxon>
        <taxon>Octopodidae</taxon>
        <taxon>Octopus</taxon>
    </lineage>
</organism>
<name>A0A0L8HWP0_OCTBM</name>
<proteinExistence type="predicted"/>
<evidence type="ECO:0000313" key="1">
    <source>
        <dbReference type="EMBL" id="KOF93616.1"/>
    </source>
</evidence>
<accession>A0A0L8HWP0</accession>
<gene>
    <name evidence="1" type="ORF">OCBIM_22003900mg</name>
</gene>
<dbReference type="AlphaFoldDB" id="A0A0L8HWP0"/>